<name>A0A317EQD7_9SPHI</name>
<feature type="transmembrane region" description="Helical" evidence="1">
    <location>
        <begin position="47"/>
        <end position="70"/>
    </location>
</feature>
<dbReference type="OrthoDB" id="235490at2"/>
<reference evidence="2 3" key="1">
    <citation type="submission" date="2018-05" db="EMBL/GenBank/DDBJ databases">
        <title>Pedobacter paludis sp. nov., isolated from wetland soil.</title>
        <authorList>
            <person name="Zhang Y."/>
            <person name="Wang G."/>
        </authorList>
    </citation>
    <scope>NUCLEOTIDE SEQUENCE [LARGE SCALE GENOMIC DNA]</scope>
    <source>
        <strain evidence="2 3">KCTC22721</strain>
    </source>
</reference>
<dbReference type="EMBL" id="QGNZ01000001">
    <property type="protein sequence ID" value="PWS28377.1"/>
    <property type="molecule type" value="Genomic_DNA"/>
</dbReference>
<evidence type="ECO:0000313" key="3">
    <source>
        <dbReference type="Proteomes" id="UP000245379"/>
    </source>
</evidence>
<organism evidence="2 3">
    <name type="scientific">Pedobacter yonginense</name>
    <dbReference type="NCBI Taxonomy" id="651869"/>
    <lineage>
        <taxon>Bacteria</taxon>
        <taxon>Pseudomonadati</taxon>
        <taxon>Bacteroidota</taxon>
        <taxon>Sphingobacteriia</taxon>
        <taxon>Sphingobacteriales</taxon>
        <taxon>Sphingobacteriaceae</taxon>
        <taxon>Pedobacter</taxon>
    </lineage>
</organism>
<dbReference type="Proteomes" id="UP000245379">
    <property type="component" value="Unassembled WGS sequence"/>
</dbReference>
<dbReference type="AlphaFoldDB" id="A0A317EQD7"/>
<feature type="transmembrane region" description="Helical" evidence="1">
    <location>
        <begin position="210"/>
        <end position="232"/>
    </location>
</feature>
<protein>
    <submittedName>
        <fullName evidence="2">Uncharacterized protein</fullName>
    </submittedName>
</protein>
<keyword evidence="1" id="KW-1133">Transmembrane helix</keyword>
<keyword evidence="1" id="KW-0472">Membrane</keyword>
<gene>
    <name evidence="2" type="ORF">DHW03_00525</name>
</gene>
<feature type="transmembrane region" description="Helical" evidence="1">
    <location>
        <begin position="136"/>
        <end position="160"/>
    </location>
</feature>
<evidence type="ECO:0000256" key="1">
    <source>
        <dbReference type="SAM" id="Phobius"/>
    </source>
</evidence>
<feature type="transmembrane region" description="Helical" evidence="1">
    <location>
        <begin position="12"/>
        <end position="35"/>
    </location>
</feature>
<keyword evidence="3" id="KW-1185">Reference proteome</keyword>
<feature type="transmembrane region" description="Helical" evidence="1">
    <location>
        <begin position="82"/>
        <end position="98"/>
    </location>
</feature>
<sequence length="354" mass="41867">MQMVKERQPWLNSALSDVIFILLPPFLSLFIVFVFPDKFQNSKDFPLAYWVILIVFIDVVHVYSTLYRTYFNSENLKKQKSLLIFTPIICYTVGVIIYQFNGLWFWRVLAYLAVYHFIRQQYGFMRLYSRAERQSWLFATIDKIAIYTATVYPLIYWHLSGIRNFNWFIDGDFVSYENESLLKVSVYVYVSIILIYVLKELKLIMMEKRFNIPRNLVIVGTFLSWYFGIVYFNGDMAFTTLNVVSHGIPYMALIWFFEKKKLKNNTLKSKFAKICFGNLGLFYFIIILIAFAYLEEGLWDGFIWKEHPTVFKPFSALPRLTAEELLSIVVPLLALPQATHYVLDGLIWKAKNQF</sequence>
<keyword evidence="1" id="KW-0812">Transmembrane</keyword>
<feature type="transmembrane region" description="Helical" evidence="1">
    <location>
        <begin position="180"/>
        <end position="198"/>
    </location>
</feature>
<comment type="caution">
    <text evidence="2">The sequence shown here is derived from an EMBL/GenBank/DDBJ whole genome shotgun (WGS) entry which is preliminary data.</text>
</comment>
<proteinExistence type="predicted"/>
<feature type="transmembrane region" description="Helical" evidence="1">
    <location>
        <begin position="276"/>
        <end position="294"/>
    </location>
</feature>
<feature type="transmembrane region" description="Helical" evidence="1">
    <location>
        <begin position="238"/>
        <end position="256"/>
    </location>
</feature>
<feature type="transmembrane region" description="Helical" evidence="1">
    <location>
        <begin position="104"/>
        <end position="124"/>
    </location>
</feature>
<accession>A0A317EQD7</accession>
<evidence type="ECO:0000313" key="2">
    <source>
        <dbReference type="EMBL" id="PWS28377.1"/>
    </source>
</evidence>